<reference evidence="2" key="1">
    <citation type="submission" date="2023-06" db="EMBL/GenBank/DDBJ databases">
        <title>Genome-scale phylogeny and comparative genomics of the fungal order Sordariales.</title>
        <authorList>
            <consortium name="Lawrence Berkeley National Laboratory"/>
            <person name="Hensen N."/>
            <person name="Bonometti L."/>
            <person name="Westerberg I."/>
            <person name="Brannstrom I.O."/>
            <person name="Guillou S."/>
            <person name="Cros-Aarteil S."/>
            <person name="Calhoun S."/>
            <person name="Haridas S."/>
            <person name="Kuo A."/>
            <person name="Mondo S."/>
            <person name="Pangilinan J."/>
            <person name="Riley R."/>
            <person name="LaButti K."/>
            <person name="Andreopoulos B."/>
            <person name="Lipzen A."/>
            <person name="Chen C."/>
            <person name="Yanf M."/>
            <person name="Daum C."/>
            <person name="Ng V."/>
            <person name="Clum A."/>
            <person name="Steindorff A."/>
            <person name="Ohm R."/>
            <person name="Martin F."/>
            <person name="Silar P."/>
            <person name="Natvig D."/>
            <person name="Lalanne C."/>
            <person name="Gautier V."/>
            <person name="Ament-velasquez S.L."/>
            <person name="Kruys A."/>
            <person name="Hutchinson M.I."/>
            <person name="Powell A.J."/>
            <person name="Barry K."/>
            <person name="Miller A.N."/>
            <person name="Grigoriev I.V."/>
            <person name="Debuchy R."/>
            <person name="Gladieux P."/>
            <person name="Thoren M.H."/>
            <person name="Johannesson H."/>
        </authorList>
    </citation>
    <scope>NUCLEOTIDE SEQUENCE</scope>
    <source>
        <strain evidence="2">SMH2392-1A</strain>
    </source>
</reference>
<feature type="compositionally biased region" description="Polar residues" evidence="1">
    <location>
        <begin position="1"/>
        <end position="12"/>
    </location>
</feature>
<keyword evidence="3" id="KW-1185">Reference proteome</keyword>
<feature type="region of interest" description="Disordered" evidence="1">
    <location>
        <begin position="1"/>
        <end position="27"/>
    </location>
</feature>
<dbReference type="EMBL" id="JAUIRO010000008">
    <property type="protein sequence ID" value="KAK0703096.1"/>
    <property type="molecule type" value="Genomic_DNA"/>
</dbReference>
<evidence type="ECO:0000313" key="2">
    <source>
        <dbReference type="EMBL" id="KAK0703096.1"/>
    </source>
</evidence>
<sequence length="58" mass="6500">MPSKPTRSLRSNRSLETRKLTLGGNTVPPPGEHVKCYQMFSDIIKRGRWVTCRNGPGS</sequence>
<dbReference type="RefSeq" id="XP_060289955.1">
    <property type="nucleotide sequence ID" value="XM_060442979.1"/>
</dbReference>
<dbReference type="GeneID" id="85326249"/>
<gene>
    <name evidence="2" type="ORF">B0T26DRAFT_729818</name>
</gene>
<comment type="caution">
    <text evidence="2">The sequence shown here is derived from an EMBL/GenBank/DDBJ whole genome shotgun (WGS) entry which is preliminary data.</text>
</comment>
<evidence type="ECO:0000313" key="3">
    <source>
        <dbReference type="Proteomes" id="UP001172101"/>
    </source>
</evidence>
<dbReference type="Proteomes" id="UP001172101">
    <property type="component" value="Unassembled WGS sequence"/>
</dbReference>
<protein>
    <submittedName>
        <fullName evidence="2">Uncharacterized protein</fullName>
    </submittedName>
</protein>
<accession>A0AA39ZSW9</accession>
<name>A0AA39ZSW9_9PEZI</name>
<evidence type="ECO:0000256" key="1">
    <source>
        <dbReference type="SAM" id="MobiDB-lite"/>
    </source>
</evidence>
<proteinExistence type="predicted"/>
<dbReference type="AlphaFoldDB" id="A0AA39ZSW9"/>
<organism evidence="2 3">
    <name type="scientific">Lasiosphaeria miniovina</name>
    <dbReference type="NCBI Taxonomy" id="1954250"/>
    <lineage>
        <taxon>Eukaryota</taxon>
        <taxon>Fungi</taxon>
        <taxon>Dikarya</taxon>
        <taxon>Ascomycota</taxon>
        <taxon>Pezizomycotina</taxon>
        <taxon>Sordariomycetes</taxon>
        <taxon>Sordariomycetidae</taxon>
        <taxon>Sordariales</taxon>
        <taxon>Lasiosphaeriaceae</taxon>
        <taxon>Lasiosphaeria</taxon>
    </lineage>
</organism>